<evidence type="ECO:0000313" key="1">
    <source>
        <dbReference type="EMBL" id="UQC89505.1"/>
    </source>
</evidence>
<dbReference type="GeneID" id="73348970"/>
<accession>A0A9Q8T5Q9</accession>
<evidence type="ECO:0000313" key="2">
    <source>
        <dbReference type="Proteomes" id="UP000830671"/>
    </source>
</evidence>
<dbReference type="RefSeq" id="XP_049151106.1">
    <property type="nucleotide sequence ID" value="XM_049293960.1"/>
</dbReference>
<dbReference type="KEGG" id="clup:CLUP02_15036"/>
<gene>
    <name evidence="1" type="ORF">CLUP02_15036</name>
</gene>
<name>A0A9Q8T5Q9_9PEZI</name>
<protein>
    <submittedName>
        <fullName evidence="1">Uncharacterized protein</fullName>
    </submittedName>
</protein>
<dbReference type="Proteomes" id="UP000830671">
    <property type="component" value="Chromosome 8"/>
</dbReference>
<dbReference type="AlphaFoldDB" id="A0A9Q8T5Q9"/>
<dbReference type="EMBL" id="CP019480">
    <property type="protein sequence ID" value="UQC89505.1"/>
    <property type="molecule type" value="Genomic_DNA"/>
</dbReference>
<proteinExistence type="predicted"/>
<keyword evidence="2" id="KW-1185">Reference proteome</keyword>
<sequence>MPLDATGTRFAGEELHTTKWLEEGCGTSPENFHLLGMRSSFPKLHCASASGQGLSVALGPFWTGSSLRVEFQILQPLNTNLLAGQQVGECMLTGRRRHMPTTRHFAVTADHTHTRRAPSKWSDRYADSICLRSKIVSRQTFSNLPSSRNGRTDTTRRRPFISTICASATKPAFWFSTRISLLAFLGPTPEATPNHLHGFTLSLYEPKHRALASYRTGRNSDMFGPSFKGRLSSRRWKLCFQPPTDSNSLSTTVQPPINSNGIALLEVAIRGMLPPIGPVASAGLRLVRETPSATSVSPHTLSRQRILPRERASTYQTCFEPSLPPTPATIVVGLNMGGGEFGRTLATTLAHCCFGLTHAN</sequence>
<reference evidence="1" key="1">
    <citation type="journal article" date="2021" name="Mol. Plant Microbe Interact.">
        <title>Complete Genome Sequence of the Plant-Pathogenic Fungus Colletotrichum lupini.</title>
        <authorList>
            <person name="Baroncelli R."/>
            <person name="Pensec F."/>
            <person name="Da Lio D."/>
            <person name="Boufleur T."/>
            <person name="Vicente I."/>
            <person name="Sarrocco S."/>
            <person name="Picot A."/>
            <person name="Baraldi E."/>
            <person name="Sukno S."/>
            <person name="Thon M."/>
            <person name="Le Floch G."/>
        </authorList>
    </citation>
    <scope>NUCLEOTIDE SEQUENCE</scope>
    <source>
        <strain evidence="1">IMI 504893</strain>
    </source>
</reference>
<organism evidence="1 2">
    <name type="scientific">Colletotrichum lupini</name>
    <dbReference type="NCBI Taxonomy" id="145971"/>
    <lineage>
        <taxon>Eukaryota</taxon>
        <taxon>Fungi</taxon>
        <taxon>Dikarya</taxon>
        <taxon>Ascomycota</taxon>
        <taxon>Pezizomycotina</taxon>
        <taxon>Sordariomycetes</taxon>
        <taxon>Hypocreomycetidae</taxon>
        <taxon>Glomerellales</taxon>
        <taxon>Glomerellaceae</taxon>
        <taxon>Colletotrichum</taxon>
        <taxon>Colletotrichum acutatum species complex</taxon>
    </lineage>
</organism>